<gene>
    <name evidence="8" type="ORF">D1B33_09285</name>
</gene>
<organism evidence="8 9">
    <name type="scientific">Ureibacillus yapensis</name>
    <dbReference type="NCBI Taxonomy" id="2304605"/>
    <lineage>
        <taxon>Bacteria</taxon>
        <taxon>Bacillati</taxon>
        <taxon>Bacillota</taxon>
        <taxon>Bacilli</taxon>
        <taxon>Bacillales</taxon>
        <taxon>Caryophanaceae</taxon>
        <taxon>Ureibacillus</taxon>
    </lineage>
</organism>
<dbReference type="GO" id="GO:0016616">
    <property type="term" value="F:oxidoreductase activity, acting on the CH-OH group of donors, NAD or NADP as acceptor"/>
    <property type="evidence" value="ECO:0007669"/>
    <property type="project" value="UniProtKB-ARBA"/>
</dbReference>
<comment type="caution">
    <text evidence="8">The sequence shown here is derived from an EMBL/GenBank/DDBJ whole genome shotgun (WGS) entry which is preliminary data.</text>
</comment>
<dbReference type="InterPro" id="IPR020471">
    <property type="entry name" value="AKR"/>
</dbReference>
<dbReference type="PANTHER" id="PTHR43827:SF3">
    <property type="entry name" value="NADP-DEPENDENT OXIDOREDUCTASE DOMAIN-CONTAINING PROTEIN"/>
    <property type="match status" value="1"/>
</dbReference>
<dbReference type="Pfam" id="PF00248">
    <property type="entry name" value="Aldo_ket_red"/>
    <property type="match status" value="1"/>
</dbReference>
<keyword evidence="9" id="KW-1185">Reference proteome</keyword>
<evidence type="ECO:0000256" key="2">
    <source>
        <dbReference type="ARBA" id="ARBA00022857"/>
    </source>
</evidence>
<comment type="similarity">
    <text evidence="1">Belongs to the aldo/keto reductase family.</text>
</comment>
<feature type="domain" description="NADP-dependent oxidoreductase" evidence="7">
    <location>
        <begin position="10"/>
        <end position="246"/>
    </location>
</feature>
<evidence type="ECO:0000259" key="7">
    <source>
        <dbReference type="Pfam" id="PF00248"/>
    </source>
</evidence>
<sequence>MPYLGLGVYKMTEREEAIQAMVKAIETGYRAIDTAALYHNEEEVGEAIRSSNVSREEIFVTTKVWNSDQGYDETLRAFETSLKKLGLEYLDLYLTHWPVEEKFVDTYRAIERLYEEKLIRVPGVSNHHAHHLEKLFAKANVKPMVNQVELHPYLSQEELRAFCAENEIAVTAWSPLGRGVVLENESIKAIAKEAGKTAAQVVLRWHYQHDILTIPKSVTPSRIEENSQIFDFELSAEQMTRLDQVNKNQRFGQNPDNFSFDF</sequence>
<evidence type="ECO:0000313" key="9">
    <source>
        <dbReference type="Proteomes" id="UP000265692"/>
    </source>
</evidence>
<evidence type="ECO:0000256" key="4">
    <source>
        <dbReference type="PIRSR" id="PIRSR000097-1"/>
    </source>
</evidence>
<keyword evidence="2" id="KW-0521">NADP</keyword>
<dbReference type="RefSeq" id="WP_118876368.1">
    <property type="nucleotide sequence ID" value="NZ_QWEI01000004.1"/>
</dbReference>
<evidence type="ECO:0000256" key="3">
    <source>
        <dbReference type="ARBA" id="ARBA00023002"/>
    </source>
</evidence>
<protein>
    <submittedName>
        <fullName evidence="8">Aldo/keto reductase</fullName>
    </submittedName>
</protein>
<dbReference type="PANTHER" id="PTHR43827">
    <property type="entry name" value="2,5-DIKETO-D-GLUCONIC ACID REDUCTASE"/>
    <property type="match status" value="1"/>
</dbReference>
<dbReference type="PROSITE" id="PS00798">
    <property type="entry name" value="ALDOKETO_REDUCTASE_1"/>
    <property type="match status" value="1"/>
</dbReference>
<dbReference type="PRINTS" id="PR00069">
    <property type="entry name" value="ALDKETRDTASE"/>
</dbReference>
<feature type="binding site" evidence="5">
    <location>
        <position position="96"/>
    </location>
    <ligand>
        <name>substrate</name>
    </ligand>
</feature>
<dbReference type="Gene3D" id="3.20.20.100">
    <property type="entry name" value="NADP-dependent oxidoreductase domain"/>
    <property type="match status" value="1"/>
</dbReference>
<evidence type="ECO:0000256" key="5">
    <source>
        <dbReference type="PIRSR" id="PIRSR000097-2"/>
    </source>
</evidence>
<dbReference type="InterPro" id="IPR036812">
    <property type="entry name" value="NAD(P)_OxRdtase_dom_sf"/>
</dbReference>
<dbReference type="SUPFAM" id="SSF51430">
    <property type="entry name" value="NAD(P)-linked oxidoreductase"/>
    <property type="match status" value="1"/>
</dbReference>
<keyword evidence="3" id="KW-0560">Oxidoreductase</keyword>
<dbReference type="FunFam" id="3.20.20.100:FF:000015">
    <property type="entry name" value="Oxidoreductase, aldo/keto reductase family"/>
    <property type="match status" value="1"/>
</dbReference>
<evidence type="ECO:0000313" key="8">
    <source>
        <dbReference type="EMBL" id="RHW36844.1"/>
    </source>
</evidence>
<evidence type="ECO:0000256" key="6">
    <source>
        <dbReference type="PIRSR" id="PIRSR000097-3"/>
    </source>
</evidence>
<accession>A0A396SE24</accession>
<feature type="active site" description="Proton donor" evidence="4">
    <location>
        <position position="38"/>
    </location>
</feature>
<dbReference type="InterPro" id="IPR023210">
    <property type="entry name" value="NADP_OxRdtase_dom"/>
</dbReference>
<feature type="site" description="Lowers pKa of active site Tyr" evidence="6">
    <location>
        <position position="63"/>
    </location>
</feature>
<dbReference type="PIRSF" id="PIRSF000097">
    <property type="entry name" value="AKR"/>
    <property type="match status" value="1"/>
</dbReference>
<dbReference type="Proteomes" id="UP000265692">
    <property type="component" value="Unassembled WGS sequence"/>
</dbReference>
<dbReference type="InterPro" id="IPR018170">
    <property type="entry name" value="Aldo/ket_reductase_CS"/>
</dbReference>
<dbReference type="OrthoDB" id="9804790at2"/>
<evidence type="ECO:0000256" key="1">
    <source>
        <dbReference type="ARBA" id="ARBA00007905"/>
    </source>
</evidence>
<reference evidence="8 9" key="1">
    <citation type="submission" date="2018-08" db="EMBL/GenBank/DDBJ databases">
        <title>Lysinibacillus sp. YLB-03 draft genome sequence.</title>
        <authorList>
            <person name="Yu L."/>
        </authorList>
    </citation>
    <scope>NUCLEOTIDE SEQUENCE [LARGE SCALE GENOMIC DNA]</scope>
    <source>
        <strain evidence="8 9">YLB-03</strain>
    </source>
</reference>
<name>A0A396SE24_9BACL</name>
<proteinExistence type="inferred from homology"/>
<dbReference type="EMBL" id="QWEI01000004">
    <property type="protein sequence ID" value="RHW36844.1"/>
    <property type="molecule type" value="Genomic_DNA"/>
</dbReference>
<dbReference type="PROSITE" id="PS00063">
    <property type="entry name" value="ALDOKETO_REDUCTASE_3"/>
    <property type="match status" value="1"/>
</dbReference>
<dbReference type="AlphaFoldDB" id="A0A396SE24"/>